<feature type="transmembrane region" description="Helical" evidence="1">
    <location>
        <begin position="1249"/>
        <end position="1272"/>
    </location>
</feature>
<feature type="transmembrane region" description="Helical" evidence="1">
    <location>
        <begin position="1592"/>
        <end position="1610"/>
    </location>
</feature>
<feature type="transmembrane region" description="Helical" evidence="1">
    <location>
        <begin position="1337"/>
        <end position="1356"/>
    </location>
</feature>
<evidence type="ECO:0000256" key="1">
    <source>
        <dbReference type="SAM" id="Phobius"/>
    </source>
</evidence>
<feature type="transmembrane region" description="Helical" evidence="1">
    <location>
        <begin position="270"/>
        <end position="290"/>
    </location>
</feature>
<feature type="transmembrane region" description="Helical" evidence="1">
    <location>
        <begin position="1739"/>
        <end position="1764"/>
    </location>
</feature>
<feature type="transmembrane region" description="Helical" evidence="1">
    <location>
        <begin position="1622"/>
        <end position="1639"/>
    </location>
</feature>
<dbReference type="GO" id="GO:0005886">
    <property type="term" value="C:plasma membrane"/>
    <property type="evidence" value="ECO:0007669"/>
    <property type="project" value="TreeGrafter"/>
</dbReference>
<feature type="transmembrane region" description="Helical" evidence="1">
    <location>
        <begin position="236"/>
        <end position="258"/>
    </location>
</feature>
<feature type="transmembrane region" description="Helical" evidence="1">
    <location>
        <begin position="1659"/>
        <end position="1678"/>
    </location>
</feature>
<feature type="transmembrane region" description="Helical" evidence="1">
    <location>
        <begin position="177"/>
        <end position="197"/>
    </location>
</feature>
<protein>
    <recommendedName>
        <fullName evidence="2">Glycosyl transferase 48 domain-containing protein</fullName>
    </recommendedName>
</protein>
<evidence type="ECO:0000313" key="3">
    <source>
        <dbReference type="EMBL" id="CAE0806004.1"/>
    </source>
</evidence>
<feature type="transmembrane region" description="Helical" evidence="1">
    <location>
        <begin position="1684"/>
        <end position="1706"/>
    </location>
</feature>
<sequence>MDAGAGWIPRRFEHSDCFAYATYTVLFLIVQQFAENMRQSGHFKKRTWQYLCSAMPDFEPREVDFQSAEWDGFRSRCQDAQSLLKYLLTLVDKDTVNYADIDDTYRRVRVQAPNPEETDRVPMYVEPTGHKWNLVIPERCLPNVREYAELVPGKVIGGSGFSKTFAENINNGIMLRLFFFVFHSHFLLFMGCLLLNVDISFSAALWVLSAMEVTCTILKFLTTTSLLALHHPLPPLLDLIELAMAIGFGGAMVVDFALDDSPLDARIDSLFGQDMINVLFLFVLLCLTMFREAVRLAWKHREGYWNKIHWARMFIILLIAFLDFLLGYYLLVPAVASLSFRLCDCNNTARGCDILDPELLCYLAVGMFYFVTFLSSLMVTAILWVMISLVWGFFNGVRKAVGTVMRWSDVQDAMPRHYKQMMLYCPFSQSMTFQENSPLFKNMRLLALQHWQHMWHRDLINKATLQEAWNWRFFKPNNEEGLVLTMGHINGHSGLFNWVYGSEHTEESRKRVSHAMQSIFSMRSLSYFIPVYAETVSYQKDDLKKDGTLQHLIALYKEEWANFCERVFMGANTANVSEAMFKGGRALAQMFLKQRQSRMEKVWARLKAWPPAPNAKGTKWPGKAAEYPIDIGLCYCPLDPPPVIPPDYPGVDLNDALLNQLEFWCQAQVRWWATLRGQTLGRTLFGLMEMREALVDTVFHELKSCRDESFLDLDYDAPTPRARYDDVLAWLQRNRYQLFCPQAQLRADNDLPDDDIAMLCDEVCLKRVVSKQEALAAVFCAELASVCFLEYYSKNWQNYPNVVTAAYAMLTEQKGGRFLIPHLMHTKAASDSIAMEEMLGYDWKHIINGAVSCFEERLSSMLLTANLRLMADQIVHDKFQVLVGAQVYENQKATYPEINEALSMWKMRSCQFMTAKDDKQRPVSFWLHRRDPFESWDIHAYQFVAVKDGNFTFNSGKLENYAKKIELRRMWYRLKIGEGKAENQNNMINALFGEIVNILDMNQDAYYSEGLKVPLILTLFSKRVNLVINATSKSTKNLIAARDKKGEKRNARDQRLEHILGDDDAGILGFREHVFTYRHSVVGRYMALAEQAFGTLVQRFLSSPHHIRMHYGHPDMTNAHMMRRTAGVSRGSLRVNVNEDIFLGYEMVLQGVDIIFTEWLFYGKGRDVEFNAASVFLKKLAQGCVMQLASRQVCDLYLTELTCAQKFALFYGTINHFIIIWISDHSVVAFTSMWVLFQLADITPPDLGMHGSLAGIPWIIPLGILNALPMLVERRIEYTYLSWSDIILSIPFFSHQNRITSHLFSLALQTQTGAYMASGRGLGNTATSLVEIFNYHAITNFIPGGKLILLVIFYCFSGGDVLYLLWPLIAGICYICAPVMYNPKPSYKEVMESVSQLFVWVFAKDETFDDTGYRMIAESKVPLDVATKEKIFGAGGDMGSINERQKFAQDWEKALKGGAMKKSLQSFWAFHWFEYLNNLDGDYNDPMSDSLFLELFWKPLTNPANEDMQLDFAEEKERWDRDGYSVTYGTLSSFLSDYCRMGMIKLDPEPENGDPVLILGNPEGPDASMLQSGWHIRRTSPDSELIKLQIKIAIKYIFWLMMPIYTFLRRRQYDPYDYLHDMSWWAVATVLYTVLYKVLKYVSQWMADVHRSVLPDMALKCLGLIIFIILIFRCIFNSDTFLQAFALFFILGILIAWGTEVAAYGYHWHMRRKLPRMINRSFGRLGFLMRLSRSPIRQLYQLMFIIIGLGLVAFQFVLVILQYLHTMWMFNRHVAQLTNGF</sequence>
<feature type="transmembrane region" description="Helical" evidence="1">
    <location>
        <begin position="367"/>
        <end position="394"/>
    </location>
</feature>
<dbReference type="GO" id="GO:0003843">
    <property type="term" value="F:1,3-beta-D-glucan synthase activity"/>
    <property type="evidence" value="ECO:0007669"/>
    <property type="project" value="InterPro"/>
</dbReference>
<dbReference type="Pfam" id="PF02364">
    <property type="entry name" value="Glucan_synthase"/>
    <property type="match status" value="1"/>
</dbReference>
<evidence type="ECO:0000259" key="2">
    <source>
        <dbReference type="Pfam" id="PF02364"/>
    </source>
</evidence>
<keyword evidence="1" id="KW-0472">Membrane</keyword>
<feature type="transmembrane region" description="Helical" evidence="1">
    <location>
        <begin position="1217"/>
        <end position="1237"/>
    </location>
</feature>
<accession>A0A7S4CTJ7</accession>
<proteinExistence type="predicted"/>
<feature type="transmembrane region" description="Helical" evidence="1">
    <location>
        <begin position="1362"/>
        <end position="1381"/>
    </location>
</feature>
<keyword evidence="1" id="KW-0812">Transmembrane</keyword>
<dbReference type="InterPro" id="IPR003440">
    <property type="entry name" value="Glyco_trans_48_dom"/>
</dbReference>
<dbReference type="PANTHER" id="PTHR12741">
    <property type="entry name" value="LYST-INTERACTING PROTEIN LIP5 DOPAMINE RESPONSIVE PROTEIN DRG-1"/>
    <property type="match status" value="1"/>
</dbReference>
<feature type="transmembrane region" description="Helical" evidence="1">
    <location>
        <begin position="310"/>
        <end position="331"/>
    </location>
</feature>
<dbReference type="GO" id="GO:0000148">
    <property type="term" value="C:1,3-beta-D-glucan synthase complex"/>
    <property type="evidence" value="ECO:0007669"/>
    <property type="project" value="InterPro"/>
</dbReference>
<gene>
    <name evidence="3" type="ORF">EGYM00163_LOCUS17130</name>
</gene>
<dbReference type="GO" id="GO:0006075">
    <property type="term" value="P:(1-&gt;3)-beta-D-glucan biosynthetic process"/>
    <property type="evidence" value="ECO:0007669"/>
    <property type="project" value="InterPro"/>
</dbReference>
<organism evidence="3">
    <name type="scientific">Eutreptiella gymnastica</name>
    <dbReference type="NCBI Taxonomy" id="73025"/>
    <lineage>
        <taxon>Eukaryota</taxon>
        <taxon>Discoba</taxon>
        <taxon>Euglenozoa</taxon>
        <taxon>Euglenida</taxon>
        <taxon>Spirocuta</taxon>
        <taxon>Euglenophyceae</taxon>
        <taxon>Eutreptiales</taxon>
        <taxon>Eutreptiaceae</taxon>
        <taxon>Eutreptiella</taxon>
    </lineage>
</organism>
<name>A0A7S4CTJ7_9EUGL</name>
<reference evidence="3" key="1">
    <citation type="submission" date="2021-01" db="EMBL/GenBank/DDBJ databases">
        <authorList>
            <person name="Corre E."/>
            <person name="Pelletier E."/>
            <person name="Niang G."/>
            <person name="Scheremetjew M."/>
            <person name="Finn R."/>
            <person name="Kale V."/>
            <person name="Holt S."/>
            <person name="Cochrane G."/>
            <person name="Meng A."/>
            <person name="Brown T."/>
            <person name="Cohen L."/>
        </authorList>
    </citation>
    <scope>NUCLEOTIDE SEQUENCE</scope>
    <source>
        <strain evidence="3">CCMP1594</strain>
    </source>
</reference>
<dbReference type="EMBL" id="HBJA01048480">
    <property type="protein sequence ID" value="CAE0806004.1"/>
    <property type="molecule type" value="Transcribed_RNA"/>
</dbReference>
<dbReference type="PANTHER" id="PTHR12741:SF48">
    <property type="entry name" value="1,3-BETA-GLUCAN SYNTHASE COMPONENT FKS1-RELATED"/>
    <property type="match status" value="1"/>
</dbReference>
<feature type="transmembrane region" description="Helical" evidence="1">
    <location>
        <begin position="203"/>
        <end position="229"/>
    </location>
</feature>
<feature type="domain" description="Glycosyl transferase 48" evidence="2">
    <location>
        <begin position="867"/>
        <end position="1241"/>
    </location>
</feature>
<keyword evidence="1" id="KW-1133">Transmembrane helix</keyword>